<accession>A0A5B0HHE4</accession>
<comment type="similarity">
    <text evidence="2">Belongs to the chromate ion transporter (CHR) (TC 2.A.51) family.</text>
</comment>
<dbReference type="GO" id="GO:0005886">
    <property type="term" value="C:plasma membrane"/>
    <property type="evidence" value="ECO:0007669"/>
    <property type="project" value="UniProtKB-SubCell"/>
</dbReference>
<feature type="transmembrane region" description="Helical" evidence="7">
    <location>
        <begin position="129"/>
        <end position="150"/>
    </location>
</feature>
<protein>
    <submittedName>
        <fullName evidence="8">Chromate transporter</fullName>
    </submittedName>
</protein>
<dbReference type="PANTHER" id="PTHR43663">
    <property type="entry name" value="CHROMATE TRANSPORT PROTEIN-RELATED"/>
    <property type="match status" value="1"/>
</dbReference>
<evidence type="ECO:0000256" key="7">
    <source>
        <dbReference type="SAM" id="Phobius"/>
    </source>
</evidence>
<feature type="transmembrane region" description="Helical" evidence="7">
    <location>
        <begin position="159"/>
        <end position="183"/>
    </location>
</feature>
<dbReference type="InterPro" id="IPR052518">
    <property type="entry name" value="CHR_Transporter"/>
</dbReference>
<evidence type="ECO:0000256" key="6">
    <source>
        <dbReference type="ARBA" id="ARBA00023136"/>
    </source>
</evidence>
<dbReference type="InterPro" id="IPR003370">
    <property type="entry name" value="Chromate_transpt"/>
</dbReference>
<evidence type="ECO:0000256" key="5">
    <source>
        <dbReference type="ARBA" id="ARBA00022989"/>
    </source>
</evidence>
<keyword evidence="9" id="KW-1185">Reference proteome</keyword>
<keyword evidence="6 7" id="KW-0472">Membrane</keyword>
<evidence type="ECO:0000256" key="4">
    <source>
        <dbReference type="ARBA" id="ARBA00022692"/>
    </source>
</evidence>
<dbReference type="PANTHER" id="PTHR43663:SF1">
    <property type="entry name" value="CHROMATE TRANSPORTER"/>
    <property type="match status" value="1"/>
</dbReference>
<sequence>MNAPPVDQLNGPVIEQPVARMRPTSGALFTAFFLIGLTGFGGVLPWARRMLVEKRGWLSDREFTELLPLAQLLPGPNVSNIATILGRQFHGAMGAALAVGGLYLAPTIVTIALGYAYARWGNAAITIRLFAGLMPVATGLVIATVVKLIVSLPRDVRNLALVLATFLAIGVFKLPLLLVLAVLGPVGASLMYRAASRTPRADDGADQ</sequence>
<comment type="subcellular location">
    <subcellularLocation>
        <location evidence="1">Cell membrane</location>
        <topology evidence="1">Multi-pass membrane protein</topology>
    </subcellularLocation>
</comment>
<dbReference type="Proteomes" id="UP000325273">
    <property type="component" value="Unassembled WGS sequence"/>
</dbReference>
<evidence type="ECO:0000256" key="1">
    <source>
        <dbReference type="ARBA" id="ARBA00004651"/>
    </source>
</evidence>
<comment type="caution">
    <text evidence="8">The sequence shown here is derived from an EMBL/GenBank/DDBJ whole genome shotgun (WGS) entry which is preliminary data.</text>
</comment>
<dbReference type="RefSeq" id="WP_149669068.1">
    <property type="nucleotide sequence ID" value="NZ_VTUZ01000003.1"/>
</dbReference>
<feature type="transmembrane region" description="Helical" evidence="7">
    <location>
        <begin position="27"/>
        <end position="47"/>
    </location>
</feature>
<dbReference type="AlphaFoldDB" id="A0A5B0HHE4"/>
<evidence type="ECO:0000256" key="3">
    <source>
        <dbReference type="ARBA" id="ARBA00022475"/>
    </source>
</evidence>
<name>A0A5B0HHE4_9BURK</name>
<evidence type="ECO:0000313" key="8">
    <source>
        <dbReference type="EMBL" id="KAA1014500.1"/>
    </source>
</evidence>
<dbReference type="Pfam" id="PF02417">
    <property type="entry name" value="Chromate_transp"/>
    <property type="match status" value="1"/>
</dbReference>
<keyword evidence="5 7" id="KW-1133">Transmembrane helix</keyword>
<proteinExistence type="inferred from homology"/>
<evidence type="ECO:0000313" key="9">
    <source>
        <dbReference type="Proteomes" id="UP000325273"/>
    </source>
</evidence>
<organism evidence="8 9">
    <name type="scientific">Paraburkholderia panacisoli</name>
    <dbReference type="NCBI Taxonomy" id="2603818"/>
    <lineage>
        <taxon>Bacteria</taxon>
        <taxon>Pseudomonadati</taxon>
        <taxon>Pseudomonadota</taxon>
        <taxon>Betaproteobacteria</taxon>
        <taxon>Burkholderiales</taxon>
        <taxon>Burkholderiaceae</taxon>
        <taxon>Paraburkholderia</taxon>
    </lineage>
</organism>
<evidence type="ECO:0000256" key="2">
    <source>
        <dbReference type="ARBA" id="ARBA00005262"/>
    </source>
</evidence>
<feature type="transmembrane region" description="Helical" evidence="7">
    <location>
        <begin position="95"/>
        <end position="117"/>
    </location>
</feature>
<reference evidence="8 9" key="1">
    <citation type="submission" date="2019-08" db="EMBL/GenBank/DDBJ databases">
        <title>Paraburkholderia sp. DCY113.</title>
        <authorList>
            <person name="Kang J."/>
        </authorList>
    </citation>
    <scope>NUCLEOTIDE SEQUENCE [LARGE SCALE GENOMIC DNA]</scope>
    <source>
        <strain evidence="8 9">DCY113</strain>
    </source>
</reference>
<dbReference type="GO" id="GO:0015109">
    <property type="term" value="F:chromate transmembrane transporter activity"/>
    <property type="evidence" value="ECO:0007669"/>
    <property type="project" value="InterPro"/>
</dbReference>
<keyword evidence="4 7" id="KW-0812">Transmembrane</keyword>
<gene>
    <name evidence="8" type="ORF">FVF58_06585</name>
</gene>
<keyword evidence="3" id="KW-1003">Cell membrane</keyword>
<dbReference type="EMBL" id="VTUZ01000003">
    <property type="protein sequence ID" value="KAA1014500.1"/>
    <property type="molecule type" value="Genomic_DNA"/>
</dbReference>